<keyword evidence="2" id="KW-1185">Reference proteome</keyword>
<comment type="caution">
    <text evidence="1">The sequence shown here is derived from an EMBL/GenBank/DDBJ whole genome shotgun (WGS) entry which is preliminary data.</text>
</comment>
<gene>
    <name evidence="1" type="ORF">EW146_g8071</name>
</gene>
<protein>
    <submittedName>
        <fullName evidence="1">Uncharacterized protein</fullName>
    </submittedName>
</protein>
<accession>A0A4S4LH83</accession>
<reference evidence="1 2" key="1">
    <citation type="submission" date="2019-02" db="EMBL/GenBank/DDBJ databases">
        <title>Genome sequencing of the rare red list fungi Bondarzewia mesenterica.</title>
        <authorList>
            <person name="Buettner E."/>
            <person name="Kellner H."/>
        </authorList>
    </citation>
    <scope>NUCLEOTIDE SEQUENCE [LARGE SCALE GENOMIC DNA]</scope>
    <source>
        <strain evidence="1 2">DSM 108281</strain>
    </source>
</reference>
<organism evidence="1 2">
    <name type="scientific">Bondarzewia mesenterica</name>
    <dbReference type="NCBI Taxonomy" id="1095465"/>
    <lineage>
        <taxon>Eukaryota</taxon>
        <taxon>Fungi</taxon>
        <taxon>Dikarya</taxon>
        <taxon>Basidiomycota</taxon>
        <taxon>Agaricomycotina</taxon>
        <taxon>Agaricomycetes</taxon>
        <taxon>Russulales</taxon>
        <taxon>Bondarzewiaceae</taxon>
        <taxon>Bondarzewia</taxon>
    </lineage>
</organism>
<sequence>MYARPVAIPDPVLPVQSLSYALAAAAQRRAKFHAVLQGTAAQQKKYCVIAHAAHFARVGDINVPVCAVRLLPLLARRRARDVDEERRM</sequence>
<proteinExistence type="predicted"/>
<dbReference type="EMBL" id="SGPL01000519">
    <property type="protein sequence ID" value="THH11346.1"/>
    <property type="molecule type" value="Genomic_DNA"/>
</dbReference>
<name>A0A4S4LH83_9AGAM</name>
<dbReference type="AlphaFoldDB" id="A0A4S4LH83"/>
<evidence type="ECO:0000313" key="2">
    <source>
        <dbReference type="Proteomes" id="UP000310158"/>
    </source>
</evidence>
<dbReference type="Proteomes" id="UP000310158">
    <property type="component" value="Unassembled WGS sequence"/>
</dbReference>
<evidence type="ECO:0000313" key="1">
    <source>
        <dbReference type="EMBL" id="THH11346.1"/>
    </source>
</evidence>